<name>A0A2I0TKZ6_LIMLA</name>
<sequence>MQVWRSNGKPYEQQQGKLPSQRSGVCREFGPITGEMGGKEEIASAQRDMEGELGKREAKNKALSLTLAR</sequence>
<evidence type="ECO:0000313" key="3">
    <source>
        <dbReference type="Proteomes" id="UP000233556"/>
    </source>
</evidence>
<feature type="compositionally biased region" description="Basic and acidic residues" evidence="1">
    <location>
        <begin position="45"/>
        <end position="60"/>
    </location>
</feature>
<feature type="compositionally biased region" description="Polar residues" evidence="1">
    <location>
        <begin position="12"/>
        <end position="23"/>
    </location>
</feature>
<organism evidence="2 3">
    <name type="scientific">Limosa lapponica baueri</name>
    <dbReference type="NCBI Taxonomy" id="1758121"/>
    <lineage>
        <taxon>Eukaryota</taxon>
        <taxon>Metazoa</taxon>
        <taxon>Chordata</taxon>
        <taxon>Craniata</taxon>
        <taxon>Vertebrata</taxon>
        <taxon>Euteleostomi</taxon>
        <taxon>Archelosauria</taxon>
        <taxon>Archosauria</taxon>
        <taxon>Dinosauria</taxon>
        <taxon>Saurischia</taxon>
        <taxon>Theropoda</taxon>
        <taxon>Coelurosauria</taxon>
        <taxon>Aves</taxon>
        <taxon>Neognathae</taxon>
        <taxon>Neoaves</taxon>
        <taxon>Charadriiformes</taxon>
        <taxon>Scolopacidae</taxon>
        <taxon>Limosa</taxon>
    </lineage>
</organism>
<evidence type="ECO:0000313" key="2">
    <source>
        <dbReference type="EMBL" id="PKU34487.1"/>
    </source>
</evidence>
<dbReference type="EMBL" id="KZ509063">
    <property type="protein sequence ID" value="PKU34487.1"/>
    <property type="molecule type" value="Genomic_DNA"/>
</dbReference>
<protein>
    <submittedName>
        <fullName evidence="2">Uncharacterized protein</fullName>
    </submittedName>
</protein>
<keyword evidence="3" id="KW-1185">Reference proteome</keyword>
<gene>
    <name evidence="2" type="ORF">llap_15210</name>
</gene>
<proteinExistence type="predicted"/>
<dbReference type="Proteomes" id="UP000233556">
    <property type="component" value="Unassembled WGS sequence"/>
</dbReference>
<feature type="region of interest" description="Disordered" evidence="1">
    <location>
        <begin position="1"/>
        <end position="25"/>
    </location>
</feature>
<reference evidence="3" key="2">
    <citation type="submission" date="2017-12" db="EMBL/GenBank/DDBJ databases">
        <title>Genome sequence of the Bar-tailed Godwit (Limosa lapponica baueri).</title>
        <authorList>
            <person name="Lima N.C.B."/>
            <person name="Parody-Merino A.M."/>
            <person name="Battley P.F."/>
            <person name="Fidler A.E."/>
            <person name="Prosdocimi F."/>
        </authorList>
    </citation>
    <scope>NUCLEOTIDE SEQUENCE [LARGE SCALE GENOMIC DNA]</scope>
</reference>
<evidence type="ECO:0000256" key="1">
    <source>
        <dbReference type="SAM" id="MobiDB-lite"/>
    </source>
</evidence>
<feature type="region of interest" description="Disordered" evidence="1">
    <location>
        <begin position="45"/>
        <end position="69"/>
    </location>
</feature>
<accession>A0A2I0TKZ6</accession>
<dbReference type="AlphaFoldDB" id="A0A2I0TKZ6"/>
<reference evidence="3" key="1">
    <citation type="submission" date="2017-11" db="EMBL/GenBank/DDBJ databases">
        <authorList>
            <person name="Lima N.C."/>
            <person name="Parody-Merino A.M."/>
            <person name="Battley P.F."/>
            <person name="Fidler A.E."/>
            <person name="Prosdocimi F."/>
        </authorList>
    </citation>
    <scope>NUCLEOTIDE SEQUENCE [LARGE SCALE GENOMIC DNA]</scope>
</reference>